<dbReference type="HAMAP" id="MF_01646">
    <property type="entry name" value="Siroheme_synth"/>
    <property type="match status" value="1"/>
</dbReference>
<evidence type="ECO:0000256" key="3">
    <source>
        <dbReference type="ARBA" id="ARBA00022573"/>
    </source>
</evidence>
<dbReference type="RefSeq" id="WP_163493312.1">
    <property type="nucleotide sequence ID" value="NZ_CP048711.1"/>
</dbReference>
<dbReference type="InterPro" id="IPR006366">
    <property type="entry name" value="CobA/CysG_C"/>
</dbReference>
<dbReference type="FunFam" id="3.30.160.110:FF:000001">
    <property type="entry name" value="Siroheme synthase"/>
    <property type="match status" value="1"/>
</dbReference>
<comment type="function">
    <text evidence="15">Multifunctional enzyme that catalyzes the SAM-dependent methylations of uroporphyrinogen III at position C-2 and C-7 to form precorrin-2 via precorrin-1. Then it catalyzes the NAD-dependent ring dehydrogenation of precorrin-2 to yield sirohydrochlorin. Finally, it catalyzes the ferrochelation of sirohydrochlorin to yield siroheme.</text>
</comment>
<keyword evidence="3 15" id="KW-0169">Cobalamin biosynthesis</keyword>
<comment type="catalytic activity">
    <reaction evidence="15">
        <text>siroheme + 2 H(+) = sirohydrochlorin + Fe(2+)</text>
        <dbReference type="Rhea" id="RHEA:24360"/>
        <dbReference type="ChEBI" id="CHEBI:15378"/>
        <dbReference type="ChEBI" id="CHEBI:29033"/>
        <dbReference type="ChEBI" id="CHEBI:58351"/>
        <dbReference type="ChEBI" id="CHEBI:60052"/>
        <dbReference type="EC" id="4.99.1.4"/>
    </reaction>
</comment>
<dbReference type="GO" id="GO:0043115">
    <property type="term" value="F:precorrin-2 dehydrogenase activity"/>
    <property type="evidence" value="ECO:0007669"/>
    <property type="project" value="UniProtKB-UniRule"/>
</dbReference>
<feature type="domain" description="Siroheme synthase central" evidence="20">
    <location>
        <begin position="121"/>
        <end position="147"/>
    </location>
</feature>
<evidence type="ECO:0000256" key="15">
    <source>
        <dbReference type="HAMAP-Rule" id="MF_01646"/>
    </source>
</evidence>
<dbReference type="SUPFAM" id="SSF75615">
    <property type="entry name" value="Siroheme synthase middle domains-like"/>
    <property type="match status" value="1"/>
</dbReference>
<dbReference type="InterPro" id="IPR003043">
    <property type="entry name" value="Uropor_MeTrfase_CS"/>
</dbReference>
<feature type="active site" description="Proton acceptor" evidence="15 16">
    <location>
        <position position="254"/>
    </location>
</feature>
<dbReference type="Gene3D" id="3.40.50.720">
    <property type="entry name" value="NAD(P)-binding Rossmann-like Domain"/>
    <property type="match status" value="1"/>
</dbReference>
<feature type="binding site" evidence="15">
    <location>
        <begin position="307"/>
        <end position="309"/>
    </location>
    <ligand>
        <name>S-adenosyl-L-methionine</name>
        <dbReference type="ChEBI" id="CHEBI:59789"/>
    </ligand>
</feature>
<dbReference type="GO" id="GO:0009236">
    <property type="term" value="P:cobalamin biosynthetic process"/>
    <property type="evidence" value="ECO:0007669"/>
    <property type="project" value="UniProtKB-UniRule"/>
</dbReference>
<evidence type="ECO:0000256" key="1">
    <source>
        <dbReference type="ARBA" id="ARBA00005010"/>
    </source>
</evidence>
<keyword evidence="22" id="KW-1185">Reference proteome</keyword>
<dbReference type="Gene3D" id="1.10.8.210">
    <property type="entry name" value="Sirohaem synthase, dimerisation domain"/>
    <property type="match status" value="1"/>
</dbReference>
<evidence type="ECO:0000256" key="12">
    <source>
        <dbReference type="ARBA" id="ARBA00025705"/>
    </source>
</evidence>
<dbReference type="PANTHER" id="PTHR45790">
    <property type="entry name" value="SIROHEME SYNTHASE-RELATED"/>
    <property type="match status" value="1"/>
</dbReference>
<feature type="region of interest" description="Precorrin-2 dehydrogenase / sirohydrochlorin ferrochelatase" evidence="15">
    <location>
        <begin position="1"/>
        <end position="205"/>
    </location>
</feature>
<evidence type="ECO:0000256" key="6">
    <source>
        <dbReference type="ARBA" id="ARBA00022691"/>
    </source>
</evidence>
<evidence type="ECO:0000256" key="8">
    <source>
        <dbReference type="ARBA" id="ARBA00023027"/>
    </source>
</evidence>
<name>A0A6C0TWA7_9GAMM</name>
<evidence type="ECO:0000256" key="17">
    <source>
        <dbReference type="RuleBase" id="RU003960"/>
    </source>
</evidence>
<reference evidence="21 22" key="1">
    <citation type="submission" date="2020-02" db="EMBL/GenBank/DDBJ databases">
        <title>Genome sequencing for Kineobactrum sp. M2.</title>
        <authorList>
            <person name="Park S.-J."/>
        </authorList>
    </citation>
    <scope>NUCLEOTIDE SEQUENCE [LARGE SCALE GENOMIC DNA]</scope>
    <source>
        <strain evidence="21 22">M2</strain>
    </source>
</reference>
<keyword evidence="10 15" id="KW-0627">Porphyrin biosynthesis</keyword>
<comment type="pathway">
    <text evidence="12 15">Porphyrin-containing compound metabolism; siroheme biosynthesis; precorrin-2 from uroporphyrinogen III: step 1/1.</text>
</comment>
<comment type="catalytic activity">
    <reaction evidence="13 15">
        <text>precorrin-2 + NAD(+) = sirohydrochlorin + NADH + 2 H(+)</text>
        <dbReference type="Rhea" id="RHEA:15613"/>
        <dbReference type="ChEBI" id="CHEBI:15378"/>
        <dbReference type="ChEBI" id="CHEBI:57540"/>
        <dbReference type="ChEBI" id="CHEBI:57945"/>
        <dbReference type="ChEBI" id="CHEBI:58351"/>
        <dbReference type="ChEBI" id="CHEBI:58827"/>
        <dbReference type="EC" id="1.3.1.76"/>
    </reaction>
</comment>
<evidence type="ECO:0000256" key="14">
    <source>
        <dbReference type="ARBA" id="ARBA00060548"/>
    </source>
</evidence>
<dbReference type="KEGG" id="kim:G3T16_00080"/>
<dbReference type="AlphaFoldDB" id="A0A6C0TWA7"/>
<evidence type="ECO:0000256" key="7">
    <source>
        <dbReference type="ARBA" id="ARBA00023002"/>
    </source>
</evidence>
<dbReference type="EC" id="2.1.1.107" evidence="15"/>
<comment type="pathway">
    <text evidence="14 15">Cofactor biosynthesis; adenosylcobalamin biosynthesis; precorrin-2 from uroporphyrinogen III: step 1/1.</text>
</comment>
<feature type="region of interest" description="Uroporphyrinogen-III C-methyltransferase" evidence="15">
    <location>
        <begin position="222"/>
        <end position="467"/>
    </location>
</feature>
<keyword evidence="7 15" id="KW-0560">Oxidoreductase</keyword>
<dbReference type="InterPro" id="IPR028281">
    <property type="entry name" value="Sirohaem_synthase_central"/>
</dbReference>
<keyword evidence="5 15" id="KW-0808">Transferase</keyword>
<dbReference type="Gene3D" id="3.30.950.10">
    <property type="entry name" value="Methyltransferase, Cobalt-precorrin-4 Transmethylase, Domain 2"/>
    <property type="match status" value="1"/>
</dbReference>
<evidence type="ECO:0000256" key="10">
    <source>
        <dbReference type="ARBA" id="ARBA00023244"/>
    </source>
</evidence>
<dbReference type="NCBIfam" id="NF007922">
    <property type="entry name" value="PRK10637.1"/>
    <property type="match status" value="1"/>
</dbReference>
<dbReference type="NCBIfam" id="TIGR01469">
    <property type="entry name" value="cobA_cysG_Cterm"/>
    <property type="match status" value="1"/>
</dbReference>
<feature type="domain" description="Tetrapyrrole methylase" evidence="18">
    <location>
        <begin position="224"/>
        <end position="433"/>
    </location>
</feature>
<dbReference type="Pfam" id="PF14824">
    <property type="entry name" value="Sirohm_synth_M"/>
    <property type="match status" value="1"/>
</dbReference>
<dbReference type="EC" id="1.3.1.76" evidence="15"/>
<dbReference type="InterPro" id="IPR019478">
    <property type="entry name" value="Sirohaem_synthase_dimer_dom"/>
</dbReference>
<feature type="binding site" evidence="15">
    <location>
        <position position="389"/>
    </location>
    <ligand>
        <name>S-adenosyl-L-methionine</name>
        <dbReference type="ChEBI" id="CHEBI:59789"/>
    </ligand>
</feature>
<dbReference type="UniPathway" id="UPA00148">
    <property type="reaction ID" value="UER00211"/>
</dbReference>
<dbReference type="PIRSF" id="PIRSF036426">
    <property type="entry name" value="Sirohaem_synth"/>
    <property type="match status" value="1"/>
</dbReference>
<feature type="binding site" evidence="15">
    <location>
        <begin position="22"/>
        <end position="23"/>
    </location>
    <ligand>
        <name>NAD(+)</name>
        <dbReference type="ChEBI" id="CHEBI:57540"/>
    </ligand>
</feature>
<dbReference type="CDD" id="cd11642">
    <property type="entry name" value="SUMT"/>
    <property type="match status" value="1"/>
</dbReference>
<dbReference type="EMBL" id="CP048711">
    <property type="protein sequence ID" value="QIB64061.1"/>
    <property type="molecule type" value="Genomic_DNA"/>
</dbReference>
<accession>A0A6C0TWA7</accession>
<dbReference type="PANTHER" id="PTHR45790:SF1">
    <property type="entry name" value="SIROHEME SYNTHASE"/>
    <property type="match status" value="1"/>
</dbReference>
<dbReference type="Proteomes" id="UP000477680">
    <property type="component" value="Chromosome"/>
</dbReference>
<comment type="similarity">
    <text evidence="15">In the C-terminal section; belongs to the precorrin methyltransferase family.</text>
</comment>
<feature type="modified residue" description="Phosphoserine" evidence="15">
    <location>
        <position position="130"/>
    </location>
</feature>
<comment type="pathway">
    <text evidence="15">Porphyrin-containing compound metabolism; siroheme biosynthesis; siroheme from sirohydrochlorin: step 1/1.</text>
</comment>
<protein>
    <recommendedName>
        <fullName evidence="15">Siroheme synthase</fullName>
    </recommendedName>
    <domain>
        <recommendedName>
            <fullName evidence="15">Uroporphyrinogen-III C-methyltransferase</fullName>
            <shortName evidence="15">Urogen III methylase</shortName>
            <ecNumber evidence="15">2.1.1.107</ecNumber>
        </recommendedName>
        <alternativeName>
            <fullName evidence="15">SUMT</fullName>
        </alternativeName>
        <alternativeName>
            <fullName evidence="15">Uroporphyrinogen III methylase</fullName>
            <shortName evidence="15">UROM</shortName>
        </alternativeName>
    </domain>
    <domain>
        <recommendedName>
            <fullName evidence="15">Precorrin-2 dehydrogenase</fullName>
            <ecNumber evidence="15">1.3.1.76</ecNumber>
        </recommendedName>
    </domain>
    <domain>
        <recommendedName>
            <fullName evidence="15">Sirohydrochlorin ferrochelatase</fullName>
            <ecNumber evidence="15">4.99.1.4</ecNumber>
        </recommendedName>
    </domain>
</protein>
<dbReference type="NCBIfam" id="TIGR01470">
    <property type="entry name" value="cysG_Nterm"/>
    <property type="match status" value="1"/>
</dbReference>
<dbReference type="PROSITE" id="PS00840">
    <property type="entry name" value="SUMT_2"/>
    <property type="match status" value="1"/>
</dbReference>
<dbReference type="InterPro" id="IPR006367">
    <property type="entry name" value="Sirohaem_synthase_N"/>
</dbReference>
<keyword evidence="11 15" id="KW-0511">Multifunctional enzyme</keyword>
<keyword evidence="4 15" id="KW-0489">Methyltransferase</keyword>
<dbReference type="SUPFAM" id="SSF51735">
    <property type="entry name" value="NAD(P)-binding Rossmann-fold domains"/>
    <property type="match status" value="1"/>
</dbReference>
<dbReference type="SUPFAM" id="SSF53790">
    <property type="entry name" value="Tetrapyrrole methylase"/>
    <property type="match status" value="1"/>
</dbReference>
<feature type="domain" description="Sirohaem synthase dimerisation" evidence="19">
    <location>
        <begin position="152"/>
        <end position="209"/>
    </location>
</feature>
<dbReference type="Pfam" id="PF10414">
    <property type="entry name" value="CysG_dimeriser"/>
    <property type="match status" value="1"/>
</dbReference>
<organism evidence="21 22">
    <name type="scientific">Kineobactrum salinum</name>
    <dbReference type="NCBI Taxonomy" id="2708301"/>
    <lineage>
        <taxon>Bacteria</taxon>
        <taxon>Pseudomonadati</taxon>
        <taxon>Pseudomonadota</taxon>
        <taxon>Gammaproteobacteria</taxon>
        <taxon>Cellvibrionales</taxon>
        <taxon>Halieaceae</taxon>
        <taxon>Kineobactrum</taxon>
    </lineage>
</organism>
<dbReference type="Gene3D" id="3.40.1010.10">
    <property type="entry name" value="Cobalt-precorrin-4 Transmethylase, Domain 1"/>
    <property type="match status" value="1"/>
</dbReference>
<evidence type="ECO:0000313" key="22">
    <source>
        <dbReference type="Proteomes" id="UP000477680"/>
    </source>
</evidence>
<dbReference type="NCBIfam" id="NF004790">
    <property type="entry name" value="PRK06136.1"/>
    <property type="match status" value="1"/>
</dbReference>
<evidence type="ECO:0000259" key="18">
    <source>
        <dbReference type="Pfam" id="PF00590"/>
    </source>
</evidence>
<evidence type="ECO:0000259" key="19">
    <source>
        <dbReference type="Pfam" id="PF10414"/>
    </source>
</evidence>
<dbReference type="InterPro" id="IPR000878">
    <property type="entry name" value="4pyrrol_Mease"/>
</dbReference>
<evidence type="ECO:0000256" key="5">
    <source>
        <dbReference type="ARBA" id="ARBA00022679"/>
    </source>
</evidence>
<feature type="active site" description="Proton donor" evidence="15 16">
    <location>
        <position position="276"/>
    </location>
</feature>
<feature type="binding site" evidence="15">
    <location>
        <position position="312"/>
    </location>
    <ligand>
        <name>S-adenosyl-L-methionine</name>
        <dbReference type="ChEBI" id="CHEBI:59789"/>
    </ligand>
</feature>
<evidence type="ECO:0000256" key="9">
    <source>
        <dbReference type="ARBA" id="ARBA00023239"/>
    </source>
</evidence>
<evidence type="ECO:0000256" key="2">
    <source>
        <dbReference type="ARBA" id="ARBA00005879"/>
    </source>
</evidence>
<feature type="binding site" evidence="15">
    <location>
        <position position="231"/>
    </location>
    <ligand>
        <name>S-adenosyl-L-methionine</name>
        <dbReference type="ChEBI" id="CHEBI:59789"/>
    </ligand>
</feature>
<dbReference type="GO" id="GO:0032259">
    <property type="term" value="P:methylation"/>
    <property type="evidence" value="ECO:0007669"/>
    <property type="project" value="UniProtKB-KW"/>
</dbReference>
<dbReference type="InterPro" id="IPR037115">
    <property type="entry name" value="Sirohaem_synt_dimer_dom_sf"/>
</dbReference>
<dbReference type="Pfam" id="PF13241">
    <property type="entry name" value="NAD_binding_7"/>
    <property type="match status" value="1"/>
</dbReference>
<keyword evidence="8 15" id="KW-0520">NAD</keyword>
<dbReference type="Gene3D" id="3.30.160.110">
    <property type="entry name" value="Siroheme synthase, domain 2"/>
    <property type="match status" value="1"/>
</dbReference>
<feature type="binding site" evidence="15">
    <location>
        <begin position="337"/>
        <end position="338"/>
    </location>
    <ligand>
        <name>S-adenosyl-L-methionine</name>
        <dbReference type="ChEBI" id="CHEBI:59789"/>
    </ligand>
</feature>
<evidence type="ECO:0000256" key="16">
    <source>
        <dbReference type="PIRSR" id="PIRSR036426-1"/>
    </source>
</evidence>
<dbReference type="FunFam" id="3.30.950.10:FF:000001">
    <property type="entry name" value="Siroheme synthase"/>
    <property type="match status" value="1"/>
</dbReference>
<comment type="pathway">
    <text evidence="1 15">Porphyrin-containing compound metabolism; siroheme biosynthesis; sirohydrochlorin from precorrin-2: step 1/1.</text>
</comment>
<keyword evidence="6 15" id="KW-0949">S-adenosyl-L-methionine</keyword>
<dbReference type="GO" id="GO:0051266">
    <property type="term" value="F:sirohydrochlorin ferrochelatase activity"/>
    <property type="evidence" value="ECO:0007669"/>
    <property type="project" value="UniProtKB-EC"/>
</dbReference>
<dbReference type="InterPro" id="IPR014777">
    <property type="entry name" value="4pyrrole_Mease_sub1"/>
</dbReference>
<feature type="binding site" evidence="15">
    <location>
        <position position="418"/>
    </location>
    <ligand>
        <name>S-adenosyl-L-methionine</name>
        <dbReference type="ChEBI" id="CHEBI:59789"/>
    </ligand>
</feature>
<evidence type="ECO:0000313" key="21">
    <source>
        <dbReference type="EMBL" id="QIB64061.1"/>
    </source>
</evidence>
<comment type="catalytic activity">
    <reaction evidence="15">
        <text>uroporphyrinogen III + 2 S-adenosyl-L-methionine = precorrin-2 + 2 S-adenosyl-L-homocysteine + H(+)</text>
        <dbReference type="Rhea" id="RHEA:32459"/>
        <dbReference type="ChEBI" id="CHEBI:15378"/>
        <dbReference type="ChEBI" id="CHEBI:57308"/>
        <dbReference type="ChEBI" id="CHEBI:57856"/>
        <dbReference type="ChEBI" id="CHEBI:58827"/>
        <dbReference type="ChEBI" id="CHEBI:59789"/>
        <dbReference type="EC" id="2.1.1.107"/>
    </reaction>
</comment>
<comment type="pathway">
    <text evidence="15">Cofactor biosynthesis; adenosylcobalamin biosynthesis; sirohydrochlorin from precorrin-2: step 1/1.</text>
</comment>
<dbReference type="InterPro" id="IPR036291">
    <property type="entry name" value="NAD(P)-bd_dom_sf"/>
</dbReference>
<dbReference type="EC" id="4.99.1.4" evidence="15"/>
<feature type="binding site" evidence="15">
    <location>
        <begin position="43"/>
        <end position="44"/>
    </location>
    <ligand>
        <name>NAD(+)</name>
        <dbReference type="ChEBI" id="CHEBI:57540"/>
    </ligand>
</feature>
<evidence type="ECO:0000256" key="13">
    <source>
        <dbReference type="ARBA" id="ARBA00047561"/>
    </source>
</evidence>
<dbReference type="InterPro" id="IPR014776">
    <property type="entry name" value="4pyrrole_Mease_sub2"/>
</dbReference>
<dbReference type="UniPathway" id="UPA00262">
    <property type="reaction ID" value="UER00211"/>
</dbReference>
<gene>
    <name evidence="21" type="primary">cobA</name>
    <name evidence="15" type="synonym">cysG</name>
    <name evidence="21" type="ORF">G3T16_00080</name>
</gene>
<dbReference type="GO" id="GO:0004851">
    <property type="term" value="F:uroporphyrin-III C-methyltransferase activity"/>
    <property type="evidence" value="ECO:0007669"/>
    <property type="project" value="UniProtKB-UniRule"/>
</dbReference>
<dbReference type="GO" id="GO:0019354">
    <property type="term" value="P:siroheme biosynthetic process"/>
    <property type="evidence" value="ECO:0007669"/>
    <property type="project" value="UniProtKB-UniRule"/>
</dbReference>
<comment type="similarity">
    <text evidence="2 17">Belongs to the precorrin methyltransferase family.</text>
</comment>
<dbReference type="GO" id="GO:0051287">
    <property type="term" value="F:NAD binding"/>
    <property type="evidence" value="ECO:0007669"/>
    <property type="project" value="InterPro"/>
</dbReference>
<evidence type="ECO:0000259" key="20">
    <source>
        <dbReference type="Pfam" id="PF14824"/>
    </source>
</evidence>
<evidence type="ECO:0000256" key="11">
    <source>
        <dbReference type="ARBA" id="ARBA00023268"/>
    </source>
</evidence>
<evidence type="ECO:0000256" key="4">
    <source>
        <dbReference type="ARBA" id="ARBA00022603"/>
    </source>
</evidence>
<dbReference type="InterPro" id="IPR035996">
    <property type="entry name" value="4pyrrol_Methylase_sf"/>
</dbReference>
<dbReference type="InterPro" id="IPR012409">
    <property type="entry name" value="Sirohaem_synth"/>
</dbReference>
<dbReference type="InterPro" id="IPR050161">
    <property type="entry name" value="Siro_Cobalamin_biosynth"/>
</dbReference>
<sequence length="467" mass="50441">METLPLFHKLVDAPVVLVGGGQVATRKARLLTSAGATLTVIAPELTDELALLLDDSAPCRWQQSRYTGPGQLQGARLVVAATPEYEVNAAISRDANTLNIPVNVVDSPQLCSFLFPAIIDRSPLVIAIGSGGASPVLARRLRRQIETMVPAAYGQLARFAGRLRAAVATALPEVELRRRFWEQVLDGPIASKVLNGREAEAEQAFHTLLADQQQNPDALATGEVFLIGAGPGDPDLMTFKALRLLQTADVVLYDRLVNPAIVEMARRDAQRIYVGKRRADHSMPQPALNQLLVDLARQGRRVARLKGGDPFIFGRGGEEIELLAGHRIPFQVVPGITAASGAACYSGIPLTHRDHAQSVRFVAGYLKGDRVDHDWAAFASPAETLVFYMGLVGLAEICRQLQAHGRAPDTPVALIERATLPEQRVLTGTLATISEIVAHAQPQAPTLIIVGRVVQLQRELQWFGGAN</sequence>
<dbReference type="Pfam" id="PF00590">
    <property type="entry name" value="TP_methylase"/>
    <property type="match status" value="1"/>
</dbReference>
<proteinExistence type="inferred from homology"/>
<dbReference type="FunFam" id="3.40.1010.10:FF:000001">
    <property type="entry name" value="Siroheme synthase"/>
    <property type="match status" value="1"/>
</dbReference>
<keyword evidence="15" id="KW-0597">Phosphoprotein</keyword>
<comment type="similarity">
    <text evidence="15">In the N-terminal section; belongs to the precorrin-2 dehydrogenase / sirohydrochlorin ferrochelatase family.</text>
</comment>
<keyword evidence="9 15" id="KW-0456">Lyase</keyword>